<gene>
    <name evidence="2" type="ORF">DI53_3243</name>
</gene>
<keyword evidence="3" id="KW-1185">Reference proteome</keyword>
<accession>A0A0B8SZL5</accession>
<comment type="caution">
    <text evidence="2">The sequence shown here is derived from an EMBL/GenBank/DDBJ whole genome shotgun (WGS) entry which is preliminary data.</text>
</comment>
<feature type="transmembrane region" description="Helical" evidence="1">
    <location>
        <begin position="12"/>
        <end position="29"/>
    </location>
</feature>
<dbReference type="AlphaFoldDB" id="A0A0B8SZL5"/>
<reference evidence="3" key="1">
    <citation type="submission" date="2014-04" db="EMBL/GenBank/DDBJ databases">
        <title>Whole-Genome optical mapping and complete genome sequence of Sphingobacterium deserti sp. nov., a new spaces isolated from desert in the west of China.</title>
        <authorList>
            <person name="Teng C."/>
            <person name="Zhou Z."/>
            <person name="Li X."/>
            <person name="Chen M."/>
            <person name="Lin M."/>
            <person name="Wang L."/>
            <person name="Su S."/>
            <person name="Zhang C."/>
            <person name="Zhang W."/>
        </authorList>
    </citation>
    <scope>NUCLEOTIDE SEQUENCE [LARGE SCALE GENOMIC DNA]</scope>
    <source>
        <strain evidence="3">ACCC05744</strain>
    </source>
</reference>
<evidence type="ECO:0000256" key="1">
    <source>
        <dbReference type="SAM" id="Phobius"/>
    </source>
</evidence>
<protein>
    <submittedName>
        <fullName evidence="2">Uncharacterized protein</fullName>
    </submittedName>
</protein>
<organism evidence="2 3">
    <name type="scientific">Sphingobacterium deserti</name>
    <dbReference type="NCBI Taxonomy" id="1229276"/>
    <lineage>
        <taxon>Bacteria</taxon>
        <taxon>Pseudomonadati</taxon>
        <taxon>Bacteroidota</taxon>
        <taxon>Sphingobacteriia</taxon>
        <taxon>Sphingobacteriales</taxon>
        <taxon>Sphingobacteriaceae</taxon>
        <taxon>Sphingobacterium</taxon>
    </lineage>
</organism>
<dbReference type="Proteomes" id="UP000031802">
    <property type="component" value="Unassembled WGS sequence"/>
</dbReference>
<keyword evidence="1" id="KW-0472">Membrane</keyword>
<dbReference type="EMBL" id="JJMU01000061">
    <property type="protein sequence ID" value="KGE13026.1"/>
    <property type="molecule type" value="Genomic_DNA"/>
</dbReference>
<proteinExistence type="predicted"/>
<feature type="transmembrane region" description="Helical" evidence="1">
    <location>
        <begin position="35"/>
        <end position="56"/>
    </location>
</feature>
<evidence type="ECO:0000313" key="3">
    <source>
        <dbReference type="Proteomes" id="UP000031802"/>
    </source>
</evidence>
<keyword evidence="1" id="KW-1133">Transmembrane helix</keyword>
<keyword evidence="1" id="KW-0812">Transmembrane</keyword>
<sequence length="82" mass="9298">MERKLIQKLVKLFVLFYVGINLVGVGLESKFDENIFNFSSLIVGALFIFIATAYCITKCVITYLNLTNVASRTPQRVRSGKY</sequence>
<evidence type="ECO:0000313" key="2">
    <source>
        <dbReference type="EMBL" id="KGE13026.1"/>
    </source>
</evidence>
<reference evidence="2 3" key="2">
    <citation type="journal article" date="2015" name="PLoS ONE">
        <title>Whole-Genome Optical Mapping and Finished Genome Sequence of Sphingobacterium deserti sp. nov., a New Species Isolated from the Western Desert of China.</title>
        <authorList>
            <person name="Teng C."/>
            <person name="Zhou Z."/>
            <person name="Molnar I."/>
            <person name="Li X."/>
            <person name="Tang R."/>
            <person name="Chen M."/>
            <person name="Wang L."/>
            <person name="Su S."/>
            <person name="Zhang W."/>
            <person name="Lin M."/>
        </authorList>
    </citation>
    <scope>NUCLEOTIDE SEQUENCE [LARGE SCALE GENOMIC DNA]</scope>
    <source>
        <strain evidence="3">ACCC05744</strain>
    </source>
</reference>
<name>A0A0B8SZL5_9SPHI</name>